<reference evidence="1" key="1">
    <citation type="submission" date="2022-11" db="EMBL/GenBank/DDBJ databases">
        <title>Centuries of genome instability and evolution in soft-shell clam transmissible cancer (bioRxiv).</title>
        <authorList>
            <person name="Hart S.F.M."/>
            <person name="Yonemitsu M.A."/>
            <person name="Giersch R.M."/>
            <person name="Beal B.F."/>
            <person name="Arriagada G."/>
            <person name="Davis B.W."/>
            <person name="Ostrander E.A."/>
            <person name="Goff S.P."/>
            <person name="Metzger M.J."/>
        </authorList>
    </citation>
    <scope>NUCLEOTIDE SEQUENCE</scope>
    <source>
        <strain evidence="1">MELC-2E11</strain>
        <tissue evidence="1">Siphon/mantle</tissue>
    </source>
</reference>
<dbReference type="Proteomes" id="UP001164746">
    <property type="component" value="Chromosome 2"/>
</dbReference>
<organism evidence="1 2">
    <name type="scientific">Mya arenaria</name>
    <name type="common">Soft-shell clam</name>
    <dbReference type="NCBI Taxonomy" id="6604"/>
    <lineage>
        <taxon>Eukaryota</taxon>
        <taxon>Metazoa</taxon>
        <taxon>Spiralia</taxon>
        <taxon>Lophotrochozoa</taxon>
        <taxon>Mollusca</taxon>
        <taxon>Bivalvia</taxon>
        <taxon>Autobranchia</taxon>
        <taxon>Heteroconchia</taxon>
        <taxon>Euheterodonta</taxon>
        <taxon>Imparidentia</taxon>
        <taxon>Neoheterodontei</taxon>
        <taxon>Myida</taxon>
        <taxon>Myoidea</taxon>
        <taxon>Myidae</taxon>
        <taxon>Mya</taxon>
    </lineage>
</organism>
<keyword evidence="2" id="KW-1185">Reference proteome</keyword>
<name>A0ABY7DHC8_MYAAR</name>
<gene>
    <name evidence="1" type="ORF">MAR_028812</name>
</gene>
<protein>
    <submittedName>
        <fullName evidence="1">Uncharacterized protein</fullName>
    </submittedName>
</protein>
<dbReference type="EMBL" id="CP111013">
    <property type="protein sequence ID" value="WAQ96122.1"/>
    <property type="molecule type" value="Genomic_DNA"/>
</dbReference>
<accession>A0ABY7DHC8</accession>
<evidence type="ECO:0000313" key="2">
    <source>
        <dbReference type="Proteomes" id="UP001164746"/>
    </source>
</evidence>
<proteinExistence type="predicted"/>
<evidence type="ECO:0000313" key="1">
    <source>
        <dbReference type="EMBL" id="WAQ96122.1"/>
    </source>
</evidence>
<sequence>MIFNSPILKDLSIVIDENGTEFIYFEAFHTFMKSNRRESEPLIKKSNLFKYLKGKDHSVKEITGKIAFRLESGLQYFFTHNETYDVCRQVAKYIKKITESPSNSNGNDSLTSTKDIYERAANANFLNRHLLSSVPLNEGEITTLNSSYKDDFSPEKWAKICLFEAHFMREASFDLGTETYESLIMKKSIYFQEMQKAEHISNTIFQQSKNEILLRMKRQEISDMDNRIYISGNYMHCPSIGSTKGSETYISDIKAIISSFVKTNHKETFVEFVFFSDTLKLYSDSSGDCMRFKLRDDFLS</sequence>